<dbReference type="InterPro" id="IPR001647">
    <property type="entry name" value="HTH_TetR"/>
</dbReference>
<dbReference type="GO" id="GO:0000976">
    <property type="term" value="F:transcription cis-regulatory region binding"/>
    <property type="evidence" value="ECO:0007669"/>
    <property type="project" value="TreeGrafter"/>
</dbReference>
<proteinExistence type="predicted"/>
<dbReference type="PRINTS" id="PR00455">
    <property type="entry name" value="HTHTETR"/>
</dbReference>
<organism evidence="4 5">
    <name type="scientific">Flaviflexus salsibiostraticola</name>
    <dbReference type="NCBI Taxonomy" id="1282737"/>
    <lineage>
        <taxon>Bacteria</taxon>
        <taxon>Bacillati</taxon>
        <taxon>Actinomycetota</taxon>
        <taxon>Actinomycetes</taxon>
        <taxon>Actinomycetales</taxon>
        <taxon>Actinomycetaceae</taxon>
        <taxon>Flaviflexus</taxon>
    </lineage>
</organism>
<dbReference type="PANTHER" id="PTHR30055:SF148">
    <property type="entry name" value="TETR-FAMILY TRANSCRIPTIONAL REGULATOR"/>
    <property type="match status" value="1"/>
</dbReference>
<dbReference type="PANTHER" id="PTHR30055">
    <property type="entry name" value="HTH-TYPE TRANSCRIPTIONAL REGULATOR RUTR"/>
    <property type="match status" value="1"/>
</dbReference>
<keyword evidence="5" id="KW-1185">Reference proteome</keyword>
<dbReference type="Proteomes" id="UP000270021">
    <property type="component" value="Chromosome"/>
</dbReference>
<gene>
    <name evidence="4" type="ORF">EJO69_01015</name>
</gene>
<dbReference type="SUPFAM" id="SSF46689">
    <property type="entry name" value="Homeodomain-like"/>
    <property type="match status" value="1"/>
</dbReference>
<dbReference type="Pfam" id="PF00440">
    <property type="entry name" value="TetR_N"/>
    <property type="match status" value="1"/>
</dbReference>
<sequence length="231" mass="25239">MVAPTEATQSTSAARPHRCTRNCTECTRVPIVGRVSEPQRESVKERNRRAIIAAAGELATARGMGGFTASELAERAGTSRQSIFNHFPSTDDAVYAYLTAQIDPLIDHLGGNLHSIDDLVRRAEMVMQGDEAFAIISHIGHVLSHDDQRPATALWASELIDQVAGQLGSMIGRAIDIDPLDIRFVSNAVIAAVQTAHTIWLTEGDPTRGRWNTLVVRALELVRTRHSSLDR</sequence>
<keyword evidence="1 2" id="KW-0238">DNA-binding</keyword>
<dbReference type="GO" id="GO:0003700">
    <property type="term" value="F:DNA-binding transcription factor activity"/>
    <property type="evidence" value="ECO:0007669"/>
    <property type="project" value="TreeGrafter"/>
</dbReference>
<dbReference type="EMBL" id="CP034438">
    <property type="protein sequence ID" value="AZN29034.1"/>
    <property type="molecule type" value="Genomic_DNA"/>
</dbReference>
<evidence type="ECO:0000256" key="2">
    <source>
        <dbReference type="PROSITE-ProRule" id="PRU00335"/>
    </source>
</evidence>
<evidence type="ECO:0000259" key="3">
    <source>
        <dbReference type="PROSITE" id="PS50977"/>
    </source>
</evidence>
<dbReference type="PROSITE" id="PS50977">
    <property type="entry name" value="HTH_TETR_2"/>
    <property type="match status" value="1"/>
</dbReference>
<accession>A0A3S8Z6E7</accession>
<dbReference type="KEGG" id="fsl:EJO69_01015"/>
<reference evidence="4 5" key="1">
    <citation type="submission" date="2018-12" db="EMBL/GenBank/DDBJ databases">
        <title>Complete genome sequence of Flaviflexus salsibiostraticola KCTC 33148.</title>
        <authorList>
            <person name="Bae J.-W."/>
        </authorList>
    </citation>
    <scope>NUCLEOTIDE SEQUENCE [LARGE SCALE GENOMIC DNA]</scope>
    <source>
        <strain evidence="4 5">KCTC 33148</strain>
    </source>
</reference>
<evidence type="ECO:0000256" key="1">
    <source>
        <dbReference type="ARBA" id="ARBA00023125"/>
    </source>
</evidence>
<protein>
    <submittedName>
        <fullName evidence="4">TetR/AcrR family transcriptional regulator</fullName>
    </submittedName>
</protein>
<feature type="domain" description="HTH tetR-type" evidence="3">
    <location>
        <begin position="45"/>
        <end position="105"/>
    </location>
</feature>
<evidence type="ECO:0000313" key="4">
    <source>
        <dbReference type="EMBL" id="AZN29034.1"/>
    </source>
</evidence>
<dbReference type="InterPro" id="IPR050109">
    <property type="entry name" value="HTH-type_TetR-like_transc_reg"/>
</dbReference>
<feature type="DNA-binding region" description="H-T-H motif" evidence="2">
    <location>
        <begin position="68"/>
        <end position="87"/>
    </location>
</feature>
<evidence type="ECO:0000313" key="5">
    <source>
        <dbReference type="Proteomes" id="UP000270021"/>
    </source>
</evidence>
<dbReference type="AlphaFoldDB" id="A0A3S8Z6E7"/>
<dbReference type="OrthoDB" id="8688418at2"/>
<dbReference type="InterPro" id="IPR009057">
    <property type="entry name" value="Homeodomain-like_sf"/>
</dbReference>
<name>A0A3S8Z6E7_9ACTO</name>
<dbReference type="Gene3D" id="1.10.357.10">
    <property type="entry name" value="Tetracycline Repressor, domain 2"/>
    <property type="match status" value="1"/>
</dbReference>